<dbReference type="RefSeq" id="WP_254165007.1">
    <property type="nucleotide sequence ID" value="NZ_JANAFB010000004.1"/>
</dbReference>
<dbReference type="Proteomes" id="UP001139502">
    <property type="component" value="Unassembled WGS sequence"/>
</dbReference>
<feature type="domain" description="VOC" evidence="1">
    <location>
        <begin position="8"/>
        <end position="135"/>
    </location>
</feature>
<gene>
    <name evidence="2" type="ORF">NBM05_02980</name>
</gene>
<dbReference type="Gene3D" id="3.10.180.10">
    <property type="entry name" value="2,3-Dihydroxybiphenyl 1,2-Dioxygenase, domain 1"/>
    <property type="match status" value="1"/>
</dbReference>
<dbReference type="PROSITE" id="PS51819">
    <property type="entry name" value="VOC"/>
    <property type="match status" value="1"/>
</dbReference>
<proteinExistence type="predicted"/>
<name>A0A9X2KKG3_9MICC</name>
<accession>A0A9X2KKG3</accession>
<evidence type="ECO:0000313" key="2">
    <source>
        <dbReference type="EMBL" id="MCP3425021.1"/>
    </source>
</evidence>
<dbReference type="EMBL" id="JANAFB010000004">
    <property type="protein sequence ID" value="MCP3425021.1"/>
    <property type="molecule type" value="Genomic_DNA"/>
</dbReference>
<dbReference type="InterPro" id="IPR029068">
    <property type="entry name" value="Glyas_Bleomycin-R_OHBP_Dase"/>
</dbReference>
<dbReference type="InterPro" id="IPR041581">
    <property type="entry name" value="Glyoxalase_6"/>
</dbReference>
<organism evidence="2 3">
    <name type="scientific">Rothia santali</name>
    <dbReference type="NCBI Taxonomy" id="2949643"/>
    <lineage>
        <taxon>Bacteria</taxon>
        <taxon>Bacillati</taxon>
        <taxon>Actinomycetota</taxon>
        <taxon>Actinomycetes</taxon>
        <taxon>Micrococcales</taxon>
        <taxon>Micrococcaceae</taxon>
        <taxon>Rothia</taxon>
    </lineage>
</organism>
<dbReference type="CDD" id="cd06587">
    <property type="entry name" value="VOC"/>
    <property type="match status" value="1"/>
</dbReference>
<evidence type="ECO:0000313" key="3">
    <source>
        <dbReference type="Proteomes" id="UP001139502"/>
    </source>
</evidence>
<dbReference type="PANTHER" id="PTHR35908:SF1">
    <property type="entry name" value="CONSERVED PROTEIN"/>
    <property type="match status" value="1"/>
</dbReference>
<sequence length="140" mass="14958">MSPITHPQLAATVLDTEDVAGLAEFYRGLLGWEYAAQSGPAAEDGDEWRTLVAPSGTRLSFQRVDALPRSTWPGVERPQQVHLDLTVPDAAALRGLHPHVVELGATLLHDASDDPDELVCIYADPAGHPFCVFVPLPAGG</sequence>
<comment type="caution">
    <text evidence="2">The sequence shown here is derived from an EMBL/GenBank/DDBJ whole genome shotgun (WGS) entry which is preliminary data.</text>
</comment>
<protein>
    <submittedName>
        <fullName evidence="2">VOC family protein</fullName>
    </submittedName>
</protein>
<dbReference type="Pfam" id="PF18029">
    <property type="entry name" value="Glyoxalase_6"/>
    <property type="match status" value="1"/>
</dbReference>
<dbReference type="InterPro" id="IPR037523">
    <property type="entry name" value="VOC_core"/>
</dbReference>
<dbReference type="SUPFAM" id="SSF54593">
    <property type="entry name" value="Glyoxalase/Bleomycin resistance protein/Dihydroxybiphenyl dioxygenase"/>
    <property type="match status" value="1"/>
</dbReference>
<dbReference type="PANTHER" id="PTHR35908">
    <property type="entry name" value="HYPOTHETICAL FUSION PROTEIN"/>
    <property type="match status" value="1"/>
</dbReference>
<dbReference type="AlphaFoldDB" id="A0A9X2KKG3"/>
<reference evidence="2" key="1">
    <citation type="submission" date="2022-06" db="EMBL/GenBank/DDBJ databases">
        <title>Rothia sp. isolated from sandalwood seedling.</title>
        <authorList>
            <person name="Tuikhar N."/>
            <person name="Kirdat K."/>
            <person name="Thorat V."/>
            <person name="Swetha P."/>
            <person name="Padma S."/>
            <person name="Sundararaj R."/>
            <person name="Yadav A."/>
        </authorList>
    </citation>
    <scope>NUCLEOTIDE SEQUENCE</scope>
    <source>
        <strain evidence="2">AR01</strain>
    </source>
</reference>
<evidence type="ECO:0000259" key="1">
    <source>
        <dbReference type="PROSITE" id="PS51819"/>
    </source>
</evidence>
<keyword evidence="3" id="KW-1185">Reference proteome</keyword>